<keyword evidence="1" id="KW-0732">Signal</keyword>
<gene>
    <name evidence="2" type="ORF">DICVIV_00807</name>
</gene>
<accession>A0A0D8Y7V7</accession>
<evidence type="ECO:0000256" key="1">
    <source>
        <dbReference type="SAM" id="SignalP"/>
    </source>
</evidence>
<dbReference type="Proteomes" id="UP000053766">
    <property type="component" value="Unassembled WGS sequence"/>
</dbReference>
<proteinExistence type="predicted"/>
<feature type="signal peptide" evidence="1">
    <location>
        <begin position="1"/>
        <end position="20"/>
    </location>
</feature>
<dbReference type="EMBL" id="KN716157">
    <property type="protein sequence ID" value="KJH52938.1"/>
    <property type="molecule type" value="Genomic_DNA"/>
</dbReference>
<sequence length="110" mass="12884">MILYLLLLALACSVLASADAQSPTFDRQDRDYRPLQKVIESGKRTECGACQVKRHFYSLGGSEIIQCPYINDVLIIETNGYFVHNEEENRMNLRLRLYRRIIENKKLYRI</sequence>
<dbReference type="STRING" id="29172.A0A0D8Y7V7"/>
<name>A0A0D8Y7V7_DICVI</name>
<evidence type="ECO:0000313" key="3">
    <source>
        <dbReference type="Proteomes" id="UP000053766"/>
    </source>
</evidence>
<keyword evidence="3" id="KW-1185">Reference proteome</keyword>
<reference evidence="3" key="2">
    <citation type="journal article" date="2016" name="Sci. Rep.">
        <title>Dictyocaulus viviparus genome, variome and transcriptome elucidate lungworm biology and support future intervention.</title>
        <authorList>
            <person name="McNulty S.N."/>
            <person name="Strube C."/>
            <person name="Rosa B.A."/>
            <person name="Martin J.C."/>
            <person name="Tyagi R."/>
            <person name="Choi Y.J."/>
            <person name="Wang Q."/>
            <person name="Hallsworth Pepin K."/>
            <person name="Zhang X."/>
            <person name="Ozersky P."/>
            <person name="Wilson R.K."/>
            <person name="Sternberg P.W."/>
            <person name="Gasser R.B."/>
            <person name="Mitreva M."/>
        </authorList>
    </citation>
    <scope>NUCLEOTIDE SEQUENCE [LARGE SCALE GENOMIC DNA]</scope>
    <source>
        <strain evidence="3">HannoverDv2000</strain>
    </source>
</reference>
<reference evidence="2 3" key="1">
    <citation type="submission" date="2013-11" db="EMBL/GenBank/DDBJ databases">
        <title>Draft genome of the bovine lungworm Dictyocaulus viviparus.</title>
        <authorList>
            <person name="Mitreva M."/>
        </authorList>
    </citation>
    <scope>NUCLEOTIDE SEQUENCE [LARGE SCALE GENOMIC DNA]</scope>
    <source>
        <strain evidence="2 3">HannoverDv2000</strain>
    </source>
</reference>
<dbReference type="AlphaFoldDB" id="A0A0D8Y7V7"/>
<organism evidence="2 3">
    <name type="scientific">Dictyocaulus viviparus</name>
    <name type="common">Bovine lungworm</name>
    <dbReference type="NCBI Taxonomy" id="29172"/>
    <lineage>
        <taxon>Eukaryota</taxon>
        <taxon>Metazoa</taxon>
        <taxon>Ecdysozoa</taxon>
        <taxon>Nematoda</taxon>
        <taxon>Chromadorea</taxon>
        <taxon>Rhabditida</taxon>
        <taxon>Rhabditina</taxon>
        <taxon>Rhabditomorpha</taxon>
        <taxon>Strongyloidea</taxon>
        <taxon>Metastrongylidae</taxon>
        <taxon>Dictyocaulus</taxon>
    </lineage>
</organism>
<feature type="chain" id="PRO_5002336284" evidence="1">
    <location>
        <begin position="21"/>
        <end position="110"/>
    </location>
</feature>
<protein>
    <submittedName>
        <fullName evidence="2">Uncharacterized protein</fullName>
    </submittedName>
</protein>
<evidence type="ECO:0000313" key="2">
    <source>
        <dbReference type="EMBL" id="KJH52938.1"/>
    </source>
</evidence>